<evidence type="ECO:0000259" key="3">
    <source>
        <dbReference type="Pfam" id="PF26382"/>
    </source>
</evidence>
<evidence type="ECO:0000256" key="1">
    <source>
        <dbReference type="SAM" id="MobiDB-lite"/>
    </source>
</evidence>
<name>A0ABW1IX95_9PSEU</name>
<feature type="domain" description="ATPase PglY 5th" evidence="2">
    <location>
        <begin position="849"/>
        <end position="950"/>
    </location>
</feature>
<dbReference type="Pfam" id="PF26382">
    <property type="entry name" value="BREX_PglY_6th"/>
    <property type="match status" value="1"/>
</dbReference>
<dbReference type="InterPro" id="IPR058748">
    <property type="entry name" value="PglY_5th"/>
</dbReference>
<dbReference type="Proteomes" id="UP001596302">
    <property type="component" value="Unassembled WGS sequence"/>
</dbReference>
<protein>
    <submittedName>
        <fullName evidence="4">PglY protein</fullName>
    </submittedName>
</protein>
<comment type="caution">
    <text evidence="4">The sequence shown here is derived from an EMBL/GenBank/DDBJ whole genome shotgun (WGS) entry which is preliminary data.</text>
</comment>
<dbReference type="RefSeq" id="WP_379582325.1">
    <property type="nucleotide sequence ID" value="NZ_JBHSQW010000006.1"/>
</dbReference>
<gene>
    <name evidence="4" type="ORF">ACFQE5_02610</name>
</gene>
<dbReference type="Pfam" id="PF26381">
    <property type="entry name" value="BREX_PglY_5th"/>
    <property type="match status" value="1"/>
</dbReference>
<reference evidence="5" key="1">
    <citation type="journal article" date="2019" name="Int. J. Syst. Evol. Microbiol.">
        <title>The Global Catalogue of Microorganisms (GCM) 10K type strain sequencing project: providing services to taxonomists for standard genome sequencing and annotation.</title>
        <authorList>
            <consortium name="The Broad Institute Genomics Platform"/>
            <consortium name="The Broad Institute Genome Sequencing Center for Infectious Disease"/>
            <person name="Wu L."/>
            <person name="Ma J."/>
        </authorList>
    </citation>
    <scope>NUCLEOTIDE SEQUENCE [LARGE SCALE GENOMIC DNA]</scope>
    <source>
        <strain evidence="5">CCM 8391</strain>
    </source>
</reference>
<evidence type="ECO:0000313" key="4">
    <source>
        <dbReference type="EMBL" id="MFC5993098.1"/>
    </source>
</evidence>
<evidence type="ECO:0000313" key="5">
    <source>
        <dbReference type="Proteomes" id="UP001596302"/>
    </source>
</evidence>
<organism evidence="4 5">
    <name type="scientific">Pseudonocardia hispaniensis</name>
    <dbReference type="NCBI Taxonomy" id="904933"/>
    <lineage>
        <taxon>Bacteria</taxon>
        <taxon>Bacillati</taxon>
        <taxon>Actinomycetota</taxon>
        <taxon>Actinomycetes</taxon>
        <taxon>Pseudonocardiales</taxon>
        <taxon>Pseudonocardiaceae</taxon>
        <taxon>Pseudonocardia</taxon>
    </lineage>
</organism>
<feature type="domain" description="ATPase PglY C-terminal" evidence="3">
    <location>
        <begin position="993"/>
        <end position="1167"/>
    </location>
</feature>
<evidence type="ECO:0000259" key="2">
    <source>
        <dbReference type="Pfam" id="PF26381"/>
    </source>
</evidence>
<dbReference type="EMBL" id="JBHSQW010000006">
    <property type="protein sequence ID" value="MFC5993098.1"/>
    <property type="molecule type" value="Genomic_DNA"/>
</dbReference>
<sequence length="1262" mass="138129">MSEIYLRDVLDLPEAVHAGDYKVELTGGFTKEATERRVAEYVVTEQLQQAFREALTIVRSALRDKGSHAAYLHGSFGSGKSHFLTVLHAVLNNEPTARGKRGLQPVIAEHDDWLRGKKFLMVPYHLIGATDLDAALLGRYVATVRSLHPDAPVPPVYRSDAMLDDARAQRAFFGDDAEFARWLGAAGPRAADPDDLDDLDLIDGAPTDGWTTAELDTALAAPPGDPRRRALESALLSGPYRGRVRGATGDAEAFLPLENGLSVIAAHTRDLGYDGLILFLDELILWLQAHMSNQEFVNTQVSKLVKLIESGVAERAVPIVSFISRQRDLSKLVGEDVTGADVKNLEAQVEYLAGRFDVVNLADGNLPAIVRERVLKPKPGKEALLDEAFAAIESSRATDRDVLLDATGVTEATWDDFRRVYPLSPALLNVLVALAGALQRERTGLKLLQEMLHRRRADMTLGQLIPLGDLWDVLADGTGEAFTDRLRRDAAAAQRFYARMRAHLLTKYGSENDARFVADDRFVKTLLLAFLAPHLPALTRLTGPRIAALNLGSIRSRTVEPGSMVVARLRDLQAEFGELRSEGDQDPVFSLHLSDLDVEPLLDAVGEKDSLGARRRWVRDRLWEAFGVQDSDEFVCEREFVWRGTRRTAEFVFANVRDTSDMPEAHFEPSVDGRVRVVLDYPFDVPGHFPSDDVSRVEALRRRGLQAPTVVWVPHFLSEQKMAQLGRLLKISYLLERDRLDDYAADLSTDNRIKVRHQLMAQRDNLTSQLVAALAQAYGIARRDPGVVTAELEGDTNVLSLLPGFTPRPAGGATFEHNAQQLVDGLFATLHPNHPDFDPGRTGKALTLADLRTVLGWITRAMDGGERRVEITDRKQIQLVRRVVHGLQLGEVSDGPLHLHAEWRLRIEQHAAAQGITGDLTADDIRGWIAEMGITGLDRAVANLVIATYALLADRAWVHHGAVVEPPDLDRIGVGYALRAQELPSAEEFATARARVADLFGIRARDILVTRNVRALAEEVGAAVTRAEPAVNAVWRALDKHAADLGVELPTPRSTAARHAADLLARLGASREPTALVRALVAAPAEPSDAVVGNAIASAPDVLAALDDVDWALLASVRGLVGHEVLGERAARLAERVAHAARATQLERDLVEALGEIRPVAVALTSELARLAAVAGPVAPTPTVTPPDARPEPSSAPTPEDWRPATVSQRRTGTAAELRAVVQELQTELDAAGPRARYELVWRRLDEQEAERAEPTLDAEGR</sequence>
<keyword evidence="5" id="KW-1185">Reference proteome</keyword>
<dbReference type="InterPro" id="IPR058747">
    <property type="entry name" value="PglY_C"/>
</dbReference>
<feature type="region of interest" description="Disordered" evidence="1">
    <location>
        <begin position="1178"/>
        <end position="1214"/>
    </location>
</feature>
<accession>A0ABW1IX95</accession>
<proteinExistence type="predicted"/>